<evidence type="ECO:0000313" key="3">
    <source>
        <dbReference type="Proteomes" id="UP000239563"/>
    </source>
</evidence>
<dbReference type="InterPro" id="IPR001810">
    <property type="entry name" value="F-box_dom"/>
</dbReference>
<evidence type="ECO:0000259" key="1">
    <source>
        <dbReference type="PROSITE" id="PS50181"/>
    </source>
</evidence>
<dbReference type="AlphaFoldDB" id="A0A2N8UFY8"/>
<gene>
    <name evidence="2" type="ORF">SRS1_14402</name>
</gene>
<dbReference type="EMBL" id="LT795062">
    <property type="protein sequence ID" value="SJX63652.1"/>
    <property type="molecule type" value="Genomic_DNA"/>
</dbReference>
<name>A0A2N8UFY8_9BASI</name>
<dbReference type="PROSITE" id="PS50181">
    <property type="entry name" value="FBOX"/>
    <property type="match status" value="1"/>
</dbReference>
<organism evidence="2 3">
    <name type="scientific">Sporisorium reilianum f. sp. reilianum</name>
    <dbReference type="NCBI Taxonomy" id="72559"/>
    <lineage>
        <taxon>Eukaryota</taxon>
        <taxon>Fungi</taxon>
        <taxon>Dikarya</taxon>
        <taxon>Basidiomycota</taxon>
        <taxon>Ustilaginomycotina</taxon>
        <taxon>Ustilaginomycetes</taxon>
        <taxon>Ustilaginales</taxon>
        <taxon>Ustilaginaceae</taxon>
        <taxon>Sporisorium</taxon>
    </lineage>
</organism>
<proteinExistence type="predicted"/>
<protein>
    <recommendedName>
        <fullName evidence="1">F-box domain-containing protein</fullName>
    </recommendedName>
</protein>
<accession>A0A2N8UFY8</accession>
<dbReference type="InterPro" id="IPR036047">
    <property type="entry name" value="F-box-like_dom_sf"/>
</dbReference>
<sequence length="836" mass="92762">MDINEGLIFWRDCPKLPSHHLSDPISDSASDCSYSSDWSVDVATTCISCEDDDDDERDDDDDDDDDVEILLAVELLSTDQGLEHFAILNQLGSPLCNLDLEEIVYEIDDSQDLATKAVRDQSAWNSQCIEAAHLYRLAVKERHWQPVNAMSASKKKIKVEQDALDLAATLPLVRTSTRPTTLRQAWEQKHHEAVVSLASSLIEQRASAIAHHNIDGIRELCAALRHRFLGYEAMGLSTLAVADAKRILELTGRFGGDVDVEVDDELLPVLASIDDIAEQPAPVVSPDCTDLDRGLKRAAQETLGGSLQKRTKSGTEPLARKSTSIIQLPVEVILMVAQFLPTPDRIKLANTRYDWRSIPELWRSLEFVRIKGTTSKGWQRDTIDACVTAIQTCQRRSHNQLTSVVLKGYLTSQGATHILEALQPSSATLRHLAIPAADQKLCYTHLYKRTSNLSGIDIRINVEADAHRDSTSTSLFCTSKLPFKLKTFLSTQSIDCGDIAPHMAGLEVVQGVKFQRQKQLNFINGIVRAAPHLIEWRDDVDDKWDFTTVVLGDYGAGREQLPKNPIMFPKLRKLSALWAEHFIECVFPVLEEARLNATRGPNSLSPGNTTNESRVAAVILKSPSLKKLDILLPAGTTEQRQIFNAISTLPKLEELGLWASSSLSLSGLVEIQKNGEPKESFLILPELHTLRLCSRVGVAAGRSVDREVCEVLLMRFYLKKGCKFGDAKTRTEAALLAYSVNGYSSGLTKVQRKKAINTSADAATKSGYKGDFTTMGDGSKRENFTSILPNLVTSRNMFKTLDDSPSLIKQLVGRVVELETTKHFEGYSHAHPHHYY</sequence>
<dbReference type="Proteomes" id="UP000239563">
    <property type="component" value="Chromosome IX"/>
</dbReference>
<dbReference type="SUPFAM" id="SSF81383">
    <property type="entry name" value="F-box domain"/>
    <property type="match status" value="1"/>
</dbReference>
<feature type="domain" description="F-box" evidence="1">
    <location>
        <begin position="322"/>
        <end position="370"/>
    </location>
</feature>
<reference evidence="2 3" key="1">
    <citation type="submission" date="2017-02" db="EMBL/GenBank/DDBJ databases">
        <authorList>
            <person name="Peterson S.W."/>
        </authorList>
    </citation>
    <scope>NUCLEOTIDE SEQUENCE [LARGE SCALE GENOMIC DNA]</scope>
    <source>
        <strain evidence="2 3">SRS1_H2-8</strain>
    </source>
</reference>
<evidence type="ECO:0000313" key="2">
    <source>
        <dbReference type="EMBL" id="SJX63652.1"/>
    </source>
</evidence>